<evidence type="ECO:0000256" key="1">
    <source>
        <dbReference type="SAM" id="Phobius"/>
    </source>
</evidence>
<evidence type="ECO:0000313" key="3">
    <source>
        <dbReference type="Proteomes" id="UP000291822"/>
    </source>
</evidence>
<dbReference type="EMBL" id="SJTG01000002">
    <property type="protein sequence ID" value="TCI10265.1"/>
    <property type="molecule type" value="Genomic_DNA"/>
</dbReference>
<comment type="caution">
    <text evidence="2">The sequence shown here is derived from an EMBL/GenBank/DDBJ whole genome shotgun (WGS) entry which is preliminary data.</text>
</comment>
<dbReference type="Pfam" id="PF11162">
    <property type="entry name" value="DUF2946"/>
    <property type="match status" value="1"/>
</dbReference>
<feature type="transmembrane region" description="Helical" evidence="1">
    <location>
        <begin position="30"/>
        <end position="48"/>
    </location>
</feature>
<keyword evidence="1" id="KW-0472">Membrane</keyword>
<proteinExistence type="predicted"/>
<name>A0A4R0YQP0_9GAMM</name>
<gene>
    <name evidence="2" type="ORF">EZM97_15310</name>
</gene>
<keyword evidence="3" id="KW-1185">Reference proteome</keyword>
<evidence type="ECO:0000313" key="2">
    <source>
        <dbReference type="EMBL" id="TCI10265.1"/>
    </source>
</evidence>
<keyword evidence="1" id="KW-0812">Transmembrane</keyword>
<dbReference type="Proteomes" id="UP000291822">
    <property type="component" value="Unassembled WGS sequence"/>
</dbReference>
<accession>A0A4R0YQP0</accession>
<protein>
    <submittedName>
        <fullName evidence="2">DUF2946 domain-containing protein</fullName>
    </submittedName>
</protein>
<reference evidence="2 3" key="1">
    <citation type="submission" date="2019-02" db="EMBL/GenBank/DDBJ databases">
        <title>Dyella amyloliquefaciens sp. nov., isolated from forest soil.</title>
        <authorList>
            <person name="Gao Z.-H."/>
            <person name="Qiu L.-H."/>
        </authorList>
    </citation>
    <scope>NUCLEOTIDE SEQUENCE [LARGE SCALE GENOMIC DNA]</scope>
    <source>
        <strain evidence="2 3">KACC 12747</strain>
    </source>
</reference>
<dbReference type="InterPro" id="IPR021333">
    <property type="entry name" value="DUF2946"/>
</dbReference>
<keyword evidence="1" id="KW-1133">Transmembrane helix</keyword>
<dbReference type="AlphaFoldDB" id="A0A4R0YQP0"/>
<sequence>MPGRAIMSGAYSRLYGLGQGLIRNKAQRGYVAWLAMAALWLLVVAPSISRALPPAWTGPDLGAWCTGHGLSEQHPSPSSPDAPGPHADPCGYCVLLGHSPLLAAAPVVAPAALAMPPLRPAAVPALHGHALPLLSANPRGPPSIPLG</sequence>
<organism evidence="2 3">
    <name type="scientific">Dyella soli</name>
    <dbReference type="NCBI Taxonomy" id="522319"/>
    <lineage>
        <taxon>Bacteria</taxon>
        <taxon>Pseudomonadati</taxon>
        <taxon>Pseudomonadota</taxon>
        <taxon>Gammaproteobacteria</taxon>
        <taxon>Lysobacterales</taxon>
        <taxon>Rhodanobacteraceae</taxon>
        <taxon>Dyella</taxon>
    </lineage>
</organism>